<sequence length="192" mass="22126">MIATYNDVLNFWLEEIGPDGWYKQDDTLDQTIRDRFMSTWEAARDRKLCDWCQSARGALALLIVLDQFPRNMFRDDPRAFATDSFALTVARRSVTRGFDQEIDGPARQFFYMPMMHSESLSMQEGSVRQFMMKMPGDPENNLLHARVHREIIRLFGRFPYRNGPLGRKSSPAEQAFLDGAGYAGLLNQMKAA</sequence>
<organism evidence="1 2">
    <name type="scientific">Pontivivens insulae</name>
    <dbReference type="NCBI Taxonomy" id="1639689"/>
    <lineage>
        <taxon>Bacteria</taxon>
        <taxon>Pseudomonadati</taxon>
        <taxon>Pseudomonadota</taxon>
        <taxon>Alphaproteobacteria</taxon>
        <taxon>Rhodobacterales</taxon>
        <taxon>Paracoccaceae</taxon>
        <taxon>Pontivivens</taxon>
    </lineage>
</organism>
<reference evidence="1 2" key="1">
    <citation type="submission" date="2018-03" db="EMBL/GenBank/DDBJ databases">
        <authorList>
            <person name="Keele B.F."/>
        </authorList>
    </citation>
    <scope>NUCLEOTIDE SEQUENCE [LARGE SCALE GENOMIC DNA]</scope>
    <source>
        <strain evidence="1 2">CeCT 8812</strain>
    </source>
</reference>
<dbReference type="Gene3D" id="1.20.58.320">
    <property type="entry name" value="TPR-like"/>
    <property type="match status" value="1"/>
</dbReference>
<dbReference type="AlphaFoldDB" id="A0A2R8AC15"/>
<dbReference type="RefSeq" id="WP_245895337.1">
    <property type="nucleotide sequence ID" value="NZ_OMKW01000002.1"/>
</dbReference>
<accession>A0A2R8AC15</accession>
<evidence type="ECO:0000313" key="2">
    <source>
        <dbReference type="Proteomes" id="UP000244932"/>
    </source>
</evidence>
<dbReference type="SUPFAM" id="SSF48452">
    <property type="entry name" value="TPR-like"/>
    <property type="match status" value="1"/>
</dbReference>
<evidence type="ECO:0008006" key="3">
    <source>
        <dbReference type="Google" id="ProtNLM"/>
    </source>
</evidence>
<dbReference type="InterPro" id="IPR011990">
    <property type="entry name" value="TPR-like_helical_dom_sf"/>
</dbReference>
<evidence type="ECO:0000313" key="1">
    <source>
        <dbReference type="EMBL" id="SPF29598.1"/>
    </source>
</evidence>
<dbReference type="Proteomes" id="UP000244932">
    <property type="component" value="Unassembled WGS sequence"/>
</dbReference>
<dbReference type="Pfam" id="PF06041">
    <property type="entry name" value="DUF924"/>
    <property type="match status" value="1"/>
</dbReference>
<gene>
    <name evidence="1" type="ORF">POI8812_01911</name>
</gene>
<name>A0A2R8AC15_9RHOB</name>
<dbReference type="EMBL" id="OMKW01000002">
    <property type="protein sequence ID" value="SPF29598.1"/>
    <property type="molecule type" value="Genomic_DNA"/>
</dbReference>
<dbReference type="InterPro" id="IPR010323">
    <property type="entry name" value="DUF924"/>
</dbReference>
<dbReference type="Gene3D" id="1.25.40.10">
    <property type="entry name" value="Tetratricopeptide repeat domain"/>
    <property type="match status" value="1"/>
</dbReference>
<proteinExistence type="predicted"/>
<keyword evidence="2" id="KW-1185">Reference proteome</keyword>
<protein>
    <recommendedName>
        <fullName evidence="3">DUF924 domain-containing protein</fullName>
    </recommendedName>
</protein>